<dbReference type="InterPro" id="IPR020826">
    <property type="entry name" value="Transketolase_BS"/>
</dbReference>
<dbReference type="NCBIfam" id="TIGR00232">
    <property type="entry name" value="tktlase_bact"/>
    <property type="match status" value="1"/>
</dbReference>
<dbReference type="GO" id="GO:0006098">
    <property type="term" value="P:pentose-phosphate shunt"/>
    <property type="evidence" value="ECO:0007669"/>
    <property type="project" value="TreeGrafter"/>
</dbReference>
<dbReference type="FunFam" id="3.40.50.970:FF:000003">
    <property type="entry name" value="Transketolase"/>
    <property type="match status" value="1"/>
</dbReference>
<feature type="binding site" evidence="11">
    <location>
        <position position="458"/>
    </location>
    <ligand>
        <name>substrate</name>
    </ligand>
</feature>
<keyword evidence="5 13" id="KW-0479">Metal-binding</keyword>
<evidence type="ECO:0000256" key="10">
    <source>
        <dbReference type="PIRSR" id="PIRSR605478-1"/>
    </source>
</evidence>
<dbReference type="PROSITE" id="PS00801">
    <property type="entry name" value="TRANSKETOLASE_1"/>
    <property type="match status" value="1"/>
</dbReference>
<evidence type="ECO:0000256" key="1">
    <source>
        <dbReference type="ARBA" id="ARBA00007131"/>
    </source>
</evidence>
<feature type="binding site" evidence="13">
    <location>
        <position position="157"/>
    </location>
    <ligand>
        <name>Mg(2+)</name>
        <dbReference type="ChEBI" id="CHEBI:18420"/>
    </ligand>
</feature>
<evidence type="ECO:0000256" key="15">
    <source>
        <dbReference type="RuleBase" id="RU004996"/>
    </source>
</evidence>
<evidence type="ECO:0000259" key="16">
    <source>
        <dbReference type="SMART" id="SM00861"/>
    </source>
</evidence>
<dbReference type="KEGG" id="stq:Spith_0122"/>
<dbReference type="Pfam" id="PF02779">
    <property type="entry name" value="Transket_pyr"/>
    <property type="match status" value="1"/>
</dbReference>
<feature type="binding site" evidence="11">
    <location>
        <position position="262"/>
    </location>
    <ligand>
        <name>substrate</name>
    </ligand>
</feature>
<proteinExistence type="inferred from homology"/>
<keyword evidence="18" id="KW-1185">Reference proteome</keyword>
<dbReference type="GO" id="GO:0046872">
    <property type="term" value="F:metal ion binding"/>
    <property type="evidence" value="ECO:0007669"/>
    <property type="project" value="UniProtKB-KW"/>
</dbReference>
<feature type="binding site" evidence="11">
    <location>
        <position position="466"/>
    </location>
    <ligand>
        <name>substrate</name>
    </ligand>
</feature>
<organism evidence="17 18">
    <name type="scientific">Winmispira thermophila (strain ATCC 700085 / DSM 6578 / Z-1203)</name>
    <name type="common">Spirochaeta thermophila</name>
    <dbReference type="NCBI Taxonomy" id="869211"/>
    <lineage>
        <taxon>Bacteria</taxon>
        <taxon>Pseudomonadati</taxon>
        <taxon>Spirochaetota</taxon>
        <taxon>Spirochaetia</taxon>
        <taxon>Winmispirales</taxon>
        <taxon>Winmispiraceae</taxon>
        <taxon>Winmispira</taxon>
    </lineage>
</organism>
<comment type="cofactor">
    <cofactor evidence="15">
        <name>Mg(2+)</name>
        <dbReference type="ChEBI" id="CHEBI:18420"/>
    </cofactor>
    <cofactor evidence="15">
        <name>Ca(2+)</name>
        <dbReference type="ChEBI" id="CHEBI:29108"/>
    </cofactor>
    <cofactor evidence="15">
        <name>Mn(2+)</name>
        <dbReference type="ChEBI" id="CHEBI:29035"/>
    </cofactor>
    <cofactor evidence="15">
        <name>Co(2+)</name>
        <dbReference type="ChEBI" id="CHEBI:48828"/>
    </cofactor>
    <text evidence="15">Binds 1 Mg(2+) ion per subunit. Can also utilize other divalent metal cations, such as Ca(2+), Mn(2+) and Co(2+).</text>
</comment>
<reference evidence="17 18" key="1">
    <citation type="submission" date="2011-06" db="EMBL/GenBank/DDBJ databases">
        <title>The complete genome of Spirochaeta thermophila DSM 6578.</title>
        <authorList>
            <consortium name="US DOE Joint Genome Institute (JGI-PGF)"/>
            <person name="Lucas S."/>
            <person name="Lapidus A."/>
            <person name="Bruce D."/>
            <person name="Goodwin L."/>
            <person name="Pitluck S."/>
            <person name="Peters L."/>
            <person name="Kyrpides N."/>
            <person name="Mavromatis K."/>
            <person name="Ivanova N."/>
            <person name="Mikailova N."/>
            <person name="Pagani I."/>
            <person name="Chertkov O."/>
            <person name="Detter J.C."/>
            <person name="Tapia R."/>
            <person name="Han C."/>
            <person name="Land M."/>
            <person name="Hauser L."/>
            <person name="Markowitz V."/>
            <person name="Cheng J.-F."/>
            <person name="Hugenholtz P."/>
            <person name="Woyke T."/>
            <person name="Wu D."/>
            <person name="Spring S."/>
            <person name="Merkhoffer B."/>
            <person name="Schneider S."/>
            <person name="Klenk H.-P."/>
            <person name="Eisen J.A."/>
        </authorList>
    </citation>
    <scope>NUCLEOTIDE SEQUENCE [LARGE SCALE GENOMIC DNA]</scope>
    <source>
        <strain evidence="18">ATCC 700085 / DSM 6578 / Z-1203</strain>
    </source>
</reference>
<comment type="similarity">
    <text evidence="1 15">Belongs to the transketolase family.</text>
</comment>
<comment type="catalytic activity">
    <reaction evidence="8 15">
        <text>D-sedoheptulose 7-phosphate + D-glyceraldehyde 3-phosphate = aldehydo-D-ribose 5-phosphate + D-xylulose 5-phosphate</text>
        <dbReference type="Rhea" id="RHEA:10508"/>
        <dbReference type="ChEBI" id="CHEBI:57483"/>
        <dbReference type="ChEBI" id="CHEBI:57737"/>
        <dbReference type="ChEBI" id="CHEBI:58273"/>
        <dbReference type="ChEBI" id="CHEBI:59776"/>
        <dbReference type="EC" id="2.2.1.1"/>
    </reaction>
</comment>
<dbReference type="InterPro" id="IPR055152">
    <property type="entry name" value="Transketolase-like_C_2"/>
</dbReference>
<dbReference type="PANTHER" id="PTHR43522:SF2">
    <property type="entry name" value="TRANSKETOLASE 1-RELATED"/>
    <property type="match status" value="1"/>
</dbReference>
<evidence type="ECO:0000256" key="13">
    <source>
        <dbReference type="PIRSR" id="PIRSR605478-4"/>
    </source>
</evidence>
<dbReference type="HOGENOM" id="CLU_009227_0_0_12"/>
<feature type="binding site" evidence="11">
    <location>
        <position position="28"/>
    </location>
    <ligand>
        <name>substrate</name>
    </ligand>
</feature>
<evidence type="ECO:0000256" key="4">
    <source>
        <dbReference type="ARBA" id="ARBA00022679"/>
    </source>
</evidence>
<dbReference type="Gene3D" id="3.40.50.970">
    <property type="match status" value="2"/>
</dbReference>
<dbReference type="Pfam" id="PF22613">
    <property type="entry name" value="Transketolase_C_1"/>
    <property type="match status" value="1"/>
</dbReference>
<dbReference type="SMART" id="SM00861">
    <property type="entry name" value="Transket_pyr"/>
    <property type="match status" value="1"/>
</dbReference>
<dbReference type="OrthoDB" id="8732661at2"/>
<feature type="binding site" evidence="12">
    <location>
        <begin position="116"/>
        <end position="118"/>
    </location>
    <ligand>
        <name>thiamine diphosphate</name>
        <dbReference type="ChEBI" id="CHEBI:58937"/>
    </ligand>
</feature>
<dbReference type="PANTHER" id="PTHR43522">
    <property type="entry name" value="TRANSKETOLASE"/>
    <property type="match status" value="1"/>
</dbReference>
<feature type="binding site" evidence="12">
    <location>
        <position position="434"/>
    </location>
    <ligand>
        <name>thiamine diphosphate</name>
        <dbReference type="ChEBI" id="CHEBI:58937"/>
    </ligand>
</feature>
<feature type="binding site" evidence="11">
    <location>
        <position position="354"/>
    </location>
    <ligand>
        <name>substrate</name>
    </ligand>
</feature>
<dbReference type="Pfam" id="PF00456">
    <property type="entry name" value="Transketolase_N"/>
    <property type="match status" value="1"/>
</dbReference>
<dbReference type="AlphaFoldDB" id="G0GC45"/>
<comment type="function">
    <text evidence="15">Catalyzes the transfer of a two-carbon ketol group from a ketose donor to an aldose acceptor, via a covalent intermediate with the cofactor thiamine pyrophosphate.</text>
</comment>
<dbReference type="GO" id="GO:0004802">
    <property type="term" value="F:transketolase activity"/>
    <property type="evidence" value="ECO:0007669"/>
    <property type="project" value="UniProtKB-UniRule"/>
</dbReference>
<comment type="subunit">
    <text evidence="2 15">Homodimer.</text>
</comment>
<evidence type="ECO:0000313" key="18">
    <source>
        <dbReference type="Proteomes" id="UP000007254"/>
    </source>
</evidence>
<feature type="site" description="Important for catalytic activity" evidence="14">
    <location>
        <position position="28"/>
    </location>
</feature>
<dbReference type="InterPro" id="IPR049557">
    <property type="entry name" value="Transketolase_CS"/>
</dbReference>
<dbReference type="InterPro" id="IPR005474">
    <property type="entry name" value="Transketolase_N"/>
</dbReference>
<feature type="active site" description="Proton donor" evidence="10">
    <location>
        <position position="408"/>
    </location>
</feature>
<feature type="binding site" evidence="11">
    <location>
        <position position="470"/>
    </location>
    <ligand>
        <name>substrate</name>
    </ligand>
</feature>
<dbReference type="CDD" id="cd07033">
    <property type="entry name" value="TPP_PYR_DXS_TK_like"/>
    <property type="match status" value="1"/>
</dbReference>
<feature type="binding site" evidence="12">
    <location>
        <position position="68"/>
    </location>
    <ligand>
        <name>thiamine diphosphate</name>
        <dbReference type="ChEBI" id="CHEBI:58937"/>
    </ligand>
</feature>
<evidence type="ECO:0000256" key="11">
    <source>
        <dbReference type="PIRSR" id="PIRSR605478-2"/>
    </source>
</evidence>
<evidence type="ECO:0000256" key="8">
    <source>
        <dbReference type="ARBA" id="ARBA00049473"/>
    </source>
</evidence>
<dbReference type="PROSITE" id="PS00802">
    <property type="entry name" value="TRANSKETOLASE_2"/>
    <property type="match status" value="1"/>
</dbReference>
<feature type="binding site" evidence="11">
    <location>
        <position position="517"/>
    </location>
    <ligand>
        <name>substrate</name>
    </ligand>
</feature>
<dbReference type="InterPro" id="IPR029061">
    <property type="entry name" value="THDP-binding"/>
</dbReference>
<evidence type="ECO:0000256" key="6">
    <source>
        <dbReference type="ARBA" id="ARBA00022842"/>
    </source>
</evidence>
<protein>
    <recommendedName>
        <fullName evidence="3 9">Transketolase</fullName>
        <ecNumber evidence="3 9">2.2.1.1</ecNumber>
    </recommendedName>
</protein>
<dbReference type="Proteomes" id="UP000007254">
    <property type="component" value="Chromosome"/>
</dbReference>
<evidence type="ECO:0000256" key="3">
    <source>
        <dbReference type="ARBA" id="ARBA00013152"/>
    </source>
</evidence>
<feature type="binding site" evidence="13">
    <location>
        <position position="187"/>
    </location>
    <ligand>
        <name>Mg(2+)</name>
        <dbReference type="ChEBI" id="CHEBI:18420"/>
    </ligand>
</feature>
<evidence type="ECO:0000256" key="2">
    <source>
        <dbReference type="ARBA" id="ARBA00011738"/>
    </source>
</evidence>
<evidence type="ECO:0000256" key="5">
    <source>
        <dbReference type="ARBA" id="ARBA00022723"/>
    </source>
</evidence>
<dbReference type="InterPro" id="IPR005475">
    <property type="entry name" value="Transketolase-like_Pyr-bd"/>
</dbReference>
<evidence type="ECO:0000313" key="17">
    <source>
        <dbReference type="EMBL" id="AEJ60409.1"/>
    </source>
</evidence>
<evidence type="ECO:0000256" key="12">
    <source>
        <dbReference type="PIRSR" id="PIRSR605478-3"/>
    </source>
</evidence>
<comment type="cofactor">
    <cofactor evidence="12">
        <name>thiamine diphosphate</name>
        <dbReference type="ChEBI" id="CHEBI:58937"/>
    </cofactor>
    <text evidence="12">Binds 1 thiamine pyrophosphate per subunit. During the reaction, the substrate forms a covalent intermediate with the cofactor.</text>
</comment>
<feature type="binding site" evidence="13">
    <location>
        <position position="189"/>
    </location>
    <ligand>
        <name>Mg(2+)</name>
        <dbReference type="ChEBI" id="CHEBI:18420"/>
    </ligand>
</feature>
<feature type="binding site" evidence="12">
    <location>
        <position position="158"/>
    </location>
    <ligand>
        <name>thiamine diphosphate</name>
        <dbReference type="ChEBI" id="CHEBI:58937"/>
    </ligand>
</feature>
<dbReference type="FunFam" id="3.40.50.970:FF:000004">
    <property type="entry name" value="Transketolase"/>
    <property type="match status" value="1"/>
</dbReference>
<dbReference type="CDD" id="cd02012">
    <property type="entry name" value="TPP_TK"/>
    <property type="match status" value="1"/>
</dbReference>
<feature type="site" description="Important for catalytic activity" evidence="14">
    <location>
        <position position="262"/>
    </location>
</feature>
<feature type="binding site" evidence="12">
    <location>
        <position position="187"/>
    </location>
    <ligand>
        <name>thiamine diphosphate</name>
        <dbReference type="ChEBI" id="CHEBI:58937"/>
    </ligand>
</feature>
<dbReference type="RefSeq" id="WP_014623815.1">
    <property type="nucleotide sequence ID" value="NC_017583.1"/>
</dbReference>
<evidence type="ECO:0000256" key="7">
    <source>
        <dbReference type="ARBA" id="ARBA00023052"/>
    </source>
</evidence>
<dbReference type="EC" id="2.2.1.1" evidence="3 9"/>
<keyword evidence="4 15" id="KW-0808">Transferase</keyword>
<comment type="cofactor">
    <cofactor evidence="13">
        <name>Mg(2+)</name>
        <dbReference type="ChEBI" id="CHEBI:18420"/>
    </cofactor>
    <text evidence="13">Binds 1 Mg(2+) ion per subunit. Can also utilize other divalent metal cations, such as Ca(2+), Mn(2+) and Co(2+).</text>
</comment>
<evidence type="ECO:0000256" key="9">
    <source>
        <dbReference type="NCBIfam" id="TIGR00232"/>
    </source>
</evidence>
<dbReference type="InterPro" id="IPR009014">
    <property type="entry name" value="Transketo_C/PFOR_II"/>
</dbReference>
<dbReference type="SUPFAM" id="SSF52518">
    <property type="entry name" value="Thiamin diphosphate-binding fold (THDP-binding)"/>
    <property type="match status" value="2"/>
</dbReference>
<gene>
    <name evidence="17" type="ordered locus">Spith_0122</name>
</gene>
<dbReference type="Gene3D" id="3.40.50.920">
    <property type="match status" value="1"/>
</dbReference>
<dbReference type="EMBL" id="CP002903">
    <property type="protein sequence ID" value="AEJ60409.1"/>
    <property type="molecule type" value="Genomic_DNA"/>
</dbReference>
<keyword evidence="7 12" id="KW-0786">Thiamine pyrophosphate</keyword>
<dbReference type="SUPFAM" id="SSF52922">
    <property type="entry name" value="TK C-terminal domain-like"/>
    <property type="match status" value="1"/>
</dbReference>
<dbReference type="InterPro" id="IPR033247">
    <property type="entry name" value="Transketolase_fam"/>
</dbReference>
<feature type="domain" description="Transketolase-like pyrimidine-binding" evidence="16">
    <location>
        <begin position="351"/>
        <end position="522"/>
    </location>
</feature>
<accession>G0GC45</accession>
<evidence type="ECO:0000256" key="14">
    <source>
        <dbReference type="PIRSR" id="PIRSR605478-5"/>
    </source>
</evidence>
<name>G0GC45_WINT7</name>
<dbReference type="InterPro" id="IPR005478">
    <property type="entry name" value="Transketolase_bac-like"/>
</dbReference>
<feature type="binding site" evidence="11">
    <location>
        <position position="381"/>
    </location>
    <ligand>
        <name>substrate</name>
    </ligand>
</feature>
<dbReference type="STRING" id="869211.Spith_0122"/>
<feature type="binding site" evidence="12">
    <location>
        <position position="262"/>
    </location>
    <ligand>
        <name>thiamine diphosphate</name>
        <dbReference type="ChEBI" id="CHEBI:58937"/>
    </ligand>
</feature>
<sequence length="656" mass="71181">MDRKALEKIALSVRSLSMDAVEAAKSGHPGLPLGAAEIGAVLFGEVLRLSPHDPAWINRDRFVLSAGHGSMWLYSLLHLAGFDLPLDEIKRFRQLGSKTPGHPEYGHTAGVETTTGPLGQGFANAVGMAIAQEMLAARFNTPEFPLIDHYVYALAGDGCLMEGVSAEAASLAGHLKLGRLIVFYDSNRITIEGETDLAFTEDVGARFGAYGWQVLEGDGYDMEGILSLVEEAKAERERPTLIILHTTIGKGAPNKAGSHEVHGAPLGSEEVKASKRALGIPEDAQFYVAPEAYAYFEERRKAWREEYDRWQRMFSDWARTYPEKKAEWDRFFGPVDLSKVSFPSFERGSKVATRKASGEVLKALAAGVPNLVGGSADLAPSNNTALPGYGDFSVGDRTGRTLHYGVREHAMGAVANGIALYGGLRTFCATFLVFSDYMRPPIRLAALMGLPVTYIFTHDSIFVGEDGPTHQPVEHLASLRAVPNLLVLRPGDAEETVLAWRLAMESASTPVVLALSRQGLPVYEKPAAWEEDARRGAYVVKDCEGTPDVVVVATGSEVSLALAAAGEAEGRRVRVVSMLSRELFLSQDEAFRERIVPRDVRTVVVEAGVALGWEGFVSRRDDLVTLDRFGLSGPGGQVAEALGLSKERVKQRIMGQ</sequence>
<dbReference type="GO" id="GO:0005829">
    <property type="term" value="C:cytosol"/>
    <property type="evidence" value="ECO:0007669"/>
    <property type="project" value="TreeGrafter"/>
</dbReference>
<keyword evidence="6 13" id="KW-0460">Magnesium</keyword>
<keyword evidence="15" id="KW-0106">Calcium</keyword>